<dbReference type="STRING" id="34475.A0A4Y9XYS6"/>
<dbReference type="GO" id="GO:0016651">
    <property type="term" value="F:oxidoreductase activity, acting on NAD(P)H"/>
    <property type="evidence" value="ECO:0007669"/>
    <property type="project" value="InterPro"/>
</dbReference>
<dbReference type="SMART" id="SM00829">
    <property type="entry name" value="PKS_ER"/>
    <property type="match status" value="1"/>
</dbReference>
<dbReference type="SUPFAM" id="SSF50129">
    <property type="entry name" value="GroES-like"/>
    <property type="match status" value="1"/>
</dbReference>
<dbReference type="Gene3D" id="3.40.50.720">
    <property type="entry name" value="NAD(P)-binding Rossmann-like Domain"/>
    <property type="match status" value="1"/>
</dbReference>
<dbReference type="Pfam" id="PF00107">
    <property type="entry name" value="ADH_zinc_N"/>
    <property type="match status" value="1"/>
</dbReference>
<dbReference type="InterPro" id="IPR013154">
    <property type="entry name" value="ADH-like_N"/>
</dbReference>
<evidence type="ECO:0000313" key="3">
    <source>
        <dbReference type="Proteomes" id="UP000298390"/>
    </source>
</evidence>
<dbReference type="PANTHER" id="PTHR45348:SF2">
    <property type="entry name" value="ZINC-TYPE ALCOHOL DEHYDROGENASE-LIKE PROTEIN C2E1P3.01"/>
    <property type="match status" value="1"/>
</dbReference>
<dbReference type="InterPro" id="IPR047122">
    <property type="entry name" value="Trans-enoyl_RdTase-like"/>
</dbReference>
<dbReference type="CDD" id="cd08249">
    <property type="entry name" value="enoyl_reductase_like"/>
    <property type="match status" value="1"/>
</dbReference>
<dbReference type="Gene3D" id="3.90.180.10">
    <property type="entry name" value="Medium-chain alcohol dehydrogenases, catalytic domain"/>
    <property type="match status" value="1"/>
</dbReference>
<gene>
    <name evidence="2" type="ORF">EVJ58_g8359</name>
</gene>
<reference evidence="2 3" key="1">
    <citation type="submission" date="2019-01" db="EMBL/GenBank/DDBJ databases">
        <title>Genome sequencing of the rare red list fungi Fomitopsis rosea.</title>
        <authorList>
            <person name="Buettner E."/>
            <person name="Kellner H."/>
        </authorList>
    </citation>
    <scope>NUCLEOTIDE SEQUENCE [LARGE SCALE GENOMIC DNA]</scope>
    <source>
        <strain evidence="2 3">DSM 105464</strain>
    </source>
</reference>
<sequence length="345" mass="36218">MSQKALWLKAEKGSFEVGTAPIPKPGEGEVLIKVHSTALNPVDWKIAAYGFLIENYPAILGGDAAGVVEEVGPGVTNLKKDDRVLTNGVFGNNEHATFQQYTLGYAEVTGKIPDNLTFDQAATIPLGLATAAIGLFHQDAPAGSVGLFPPWEDGGRGKYAGDPILIIGGASSVGQYVIQLAKLAGFSPIITTASLRNTEVLKGQGATHVLDRTLSKDALVAEVKKITSAPVKVAYDAISEVDTENTAYTILAPGGALVIVLDNHVENKTDDKRVVRVFGNTNVPPNRKLGVSLYSKLTALFADGAVKPNPVEVLPNGLQGIVAGLEKLKQGVSNVKLVGHPQETA</sequence>
<dbReference type="InterPro" id="IPR013149">
    <property type="entry name" value="ADH-like_C"/>
</dbReference>
<dbReference type="PANTHER" id="PTHR45348">
    <property type="entry name" value="HYPOTHETICAL OXIDOREDUCTASE (EUROFUNG)"/>
    <property type="match status" value="1"/>
</dbReference>
<protein>
    <recommendedName>
        <fullName evidence="1">Enoyl reductase (ER) domain-containing protein</fullName>
    </recommendedName>
</protein>
<name>A0A4Y9XYS6_9APHY</name>
<dbReference type="AlphaFoldDB" id="A0A4Y9XYS6"/>
<organism evidence="2 3">
    <name type="scientific">Rhodofomes roseus</name>
    <dbReference type="NCBI Taxonomy" id="34475"/>
    <lineage>
        <taxon>Eukaryota</taxon>
        <taxon>Fungi</taxon>
        <taxon>Dikarya</taxon>
        <taxon>Basidiomycota</taxon>
        <taxon>Agaricomycotina</taxon>
        <taxon>Agaricomycetes</taxon>
        <taxon>Polyporales</taxon>
        <taxon>Rhodofomes</taxon>
    </lineage>
</organism>
<dbReference type="SUPFAM" id="SSF51735">
    <property type="entry name" value="NAD(P)-binding Rossmann-fold domains"/>
    <property type="match status" value="1"/>
</dbReference>
<dbReference type="InterPro" id="IPR036291">
    <property type="entry name" value="NAD(P)-bd_dom_sf"/>
</dbReference>
<accession>A0A4Y9XYS6</accession>
<evidence type="ECO:0000313" key="2">
    <source>
        <dbReference type="EMBL" id="TFY55260.1"/>
    </source>
</evidence>
<feature type="domain" description="Enoyl reductase (ER)" evidence="1">
    <location>
        <begin position="13"/>
        <end position="332"/>
    </location>
</feature>
<dbReference type="Pfam" id="PF08240">
    <property type="entry name" value="ADH_N"/>
    <property type="match status" value="1"/>
</dbReference>
<evidence type="ECO:0000259" key="1">
    <source>
        <dbReference type="SMART" id="SM00829"/>
    </source>
</evidence>
<dbReference type="Proteomes" id="UP000298390">
    <property type="component" value="Unassembled WGS sequence"/>
</dbReference>
<proteinExistence type="predicted"/>
<dbReference type="EMBL" id="SEKV01000608">
    <property type="protein sequence ID" value="TFY55260.1"/>
    <property type="molecule type" value="Genomic_DNA"/>
</dbReference>
<dbReference type="InterPro" id="IPR020843">
    <property type="entry name" value="ER"/>
</dbReference>
<dbReference type="InterPro" id="IPR011032">
    <property type="entry name" value="GroES-like_sf"/>
</dbReference>
<comment type="caution">
    <text evidence="2">The sequence shown here is derived from an EMBL/GenBank/DDBJ whole genome shotgun (WGS) entry which is preliminary data.</text>
</comment>